<feature type="transmembrane region" description="Helical" evidence="7">
    <location>
        <begin position="259"/>
        <end position="282"/>
    </location>
</feature>
<dbReference type="NCBIfam" id="TIGR01494">
    <property type="entry name" value="ATPase_P-type"/>
    <property type="match status" value="1"/>
</dbReference>
<evidence type="ECO:0000256" key="5">
    <source>
        <dbReference type="ARBA" id="ARBA00022989"/>
    </source>
</evidence>
<dbReference type="InterPro" id="IPR023214">
    <property type="entry name" value="HAD_sf"/>
</dbReference>
<evidence type="ECO:0000256" key="1">
    <source>
        <dbReference type="ARBA" id="ARBA00004370"/>
    </source>
</evidence>
<keyword evidence="3 7" id="KW-0479">Metal-binding</keyword>
<evidence type="ECO:0000256" key="6">
    <source>
        <dbReference type="ARBA" id="ARBA00023136"/>
    </source>
</evidence>
<dbReference type="Proteomes" id="UP001161017">
    <property type="component" value="Unassembled WGS sequence"/>
</dbReference>
<dbReference type="PANTHER" id="PTHR46594:SF4">
    <property type="entry name" value="P-TYPE CATION-TRANSPORTING ATPASE"/>
    <property type="match status" value="1"/>
</dbReference>
<dbReference type="InterPro" id="IPR023299">
    <property type="entry name" value="ATPase_P-typ_cyto_dom_N"/>
</dbReference>
<dbReference type="GO" id="GO:0046872">
    <property type="term" value="F:metal ion binding"/>
    <property type="evidence" value="ECO:0007669"/>
    <property type="project" value="UniProtKB-KW"/>
</dbReference>
<dbReference type="Gene3D" id="2.70.150.10">
    <property type="entry name" value="Calcium-transporting ATPase, cytoplasmic transduction domain A"/>
    <property type="match status" value="1"/>
</dbReference>
<dbReference type="Pfam" id="PF24534">
    <property type="entry name" value="HMA_PCA1"/>
    <property type="match status" value="1"/>
</dbReference>
<keyword evidence="4" id="KW-1278">Translocase</keyword>
<accession>A0AA43TZD6</accession>
<evidence type="ECO:0000259" key="8">
    <source>
        <dbReference type="Pfam" id="PF00122"/>
    </source>
</evidence>
<dbReference type="Pfam" id="PF00122">
    <property type="entry name" value="E1-E2_ATPase"/>
    <property type="match status" value="1"/>
</dbReference>
<dbReference type="EMBL" id="JAPUFD010000016">
    <property type="protein sequence ID" value="MDI1491820.1"/>
    <property type="molecule type" value="Genomic_DNA"/>
</dbReference>
<feature type="transmembrane region" description="Helical" evidence="7">
    <location>
        <begin position="492"/>
        <end position="516"/>
    </location>
</feature>
<feature type="transmembrane region" description="Helical" evidence="7">
    <location>
        <begin position="294"/>
        <end position="312"/>
    </location>
</feature>
<evidence type="ECO:0000256" key="7">
    <source>
        <dbReference type="RuleBase" id="RU362081"/>
    </source>
</evidence>
<keyword evidence="6 7" id="KW-0472">Membrane</keyword>
<feature type="transmembrane region" description="Helical" evidence="7">
    <location>
        <begin position="190"/>
        <end position="213"/>
    </location>
</feature>
<keyword evidence="5 7" id="KW-1133">Transmembrane helix</keyword>
<dbReference type="GO" id="GO:0016020">
    <property type="term" value="C:membrane"/>
    <property type="evidence" value="ECO:0007669"/>
    <property type="project" value="UniProtKB-SubCell"/>
</dbReference>
<feature type="transmembrane region" description="Helical" evidence="7">
    <location>
        <begin position="795"/>
        <end position="820"/>
    </location>
</feature>
<proteinExistence type="inferred from homology"/>
<dbReference type="NCBIfam" id="TIGR01511">
    <property type="entry name" value="ATPase-IB1_Cu"/>
    <property type="match status" value="1"/>
</dbReference>
<feature type="domain" description="P-type ATPase A" evidence="8">
    <location>
        <begin position="325"/>
        <end position="435"/>
    </location>
</feature>
<keyword evidence="11" id="KW-1185">Reference proteome</keyword>
<dbReference type="SUPFAM" id="SSF56784">
    <property type="entry name" value="HAD-like"/>
    <property type="match status" value="1"/>
</dbReference>
<gene>
    <name evidence="10" type="ORF">OHK93_003031</name>
</gene>
<dbReference type="InterPro" id="IPR036163">
    <property type="entry name" value="HMA_dom_sf"/>
</dbReference>
<dbReference type="NCBIfam" id="TIGR01525">
    <property type="entry name" value="ATPase-IB_hvy"/>
    <property type="match status" value="1"/>
</dbReference>
<dbReference type="SUPFAM" id="SSF81665">
    <property type="entry name" value="Calcium ATPase, transmembrane domain M"/>
    <property type="match status" value="1"/>
</dbReference>
<keyword evidence="2 7" id="KW-0812">Transmembrane</keyword>
<dbReference type="Gene3D" id="3.40.50.1000">
    <property type="entry name" value="HAD superfamily/HAD-like"/>
    <property type="match status" value="1"/>
</dbReference>
<dbReference type="PRINTS" id="PR00119">
    <property type="entry name" value="CATATPASE"/>
</dbReference>
<feature type="transmembrane region" description="Helical" evidence="7">
    <location>
        <begin position="826"/>
        <end position="845"/>
    </location>
</feature>
<evidence type="ECO:0000256" key="2">
    <source>
        <dbReference type="ARBA" id="ARBA00022692"/>
    </source>
</evidence>
<sequence>MNQAIQGFDHTSLQGAACLSQRTFGYLSQASVEDIEKTAVTRFEHVTVKLKGSNCPGCTGHISKALASIHEVYHLRFNPVLLQADFDFDAGRIPLRGLLEKVQKRTGRACELMGDDWLEIEIEVEGGFLSEDVLPIGVKDIQYLRKKLWRVKYDPHSIGARDMLHALEQINRVQIYLAPRRSTHETPKNIFPMAWKTAFAAVLTVPILIFAWAPIPSRGIGYDVGSLVLASIIQAVIVGPFYPKIVRTFLTTRTVNMDLLVVLSTTIAYLFAVATFICQILGTKLGSQLNFETSALLITLIMLGRLMSDFACHRSLHAQSIGSLQPRTATLISNSGSTRKLKSMGIHEMEIDTRLLQKDDCFVVRANGAVATDGVITSGASEFDESLISGEARLVEKEAGSEVVAGSRNHGSSVIVKVSRLPGENTLDKMSSLVQEVLQSKPKVQQVADRVATWFIGVIGTLAMITFIIWIAVGTWALGLSSGSAILKAMPYSISVLVVSCPCAIGLAVPMVLIIASRIGAKHGIVVRSPEALIAARNVTHVVFDKTGTLTDGNLRVTSEEYMNEQTREADAALTMSLALASSHPVSISLRNHLEAMQTPRCRLSNVRVSDGKGVKGCCHGQDIRLGSARWLGVEDDERIQDLVRSEMTVVCVMRDRKLVAIYGLRSTLREDARRVTAALLGRGISVSIISGDETRAVGRAGKELAIPGANIRARCSPRDKQEYVKEIKKRERGAVIFCGDGMNDAAALAQATVGVHMQNGLDFAQSTADIVLTQSKLSSLLVLMEMSRRSYQQMVFNFTWAALYNMVAILFAAGAFVKIYLPPQYAGLGEAFSVLPVILVPFQLEWRRYM</sequence>
<dbReference type="PRINTS" id="PR00120">
    <property type="entry name" value="HATPASE"/>
</dbReference>
<feature type="domain" description="PCA1 HMA heavy metal-associated" evidence="9">
    <location>
        <begin position="128"/>
        <end position="180"/>
    </location>
</feature>
<name>A0AA43TZD6_9LECA</name>
<evidence type="ECO:0000313" key="11">
    <source>
        <dbReference type="Proteomes" id="UP001161017"/>
    </source>
</evidence>
<evidence type="ECO:0000259" key="9">
    <source>
        <dbReference type="Pfam" id="PF24534"/>
    </source>
</evidence>
<evidence type="ECO:0000256" key="4">
    <source>
        <dbReference type="ARBA" id="ARBA00022967"/>
    </source>
</evidence>
<dbReference type="InterPro" id="IPR001757">
    <property type="entry name" value="P_typ_ATPase"/>
</dbReference>
<dbReference type="GO" id="GO:0019829">
    <property type="term" value="F:ATPase-coupled monoatomic cation transmembrane transporter activity"/>
    <property type="evidence" value="ECO:0007669"/>
    <property type="project" value="InterPro"/>
</dbReference>
<dbReference type="SFLD" id="SFLDG00002">
    <property type="entry name" value="C1.7:_P-type_atpase_like"/>
    <property type="match status" value="1"/>
</dbReference>
<protein>
    <submittedName>
        <fullName evidence="10">Uncharacterized protein</fullName>
    </submittedName>
</protein>
<keyword evidence="7" id="KW-0067">ATP-binding</keyword>
<dbReference type="PANTHER" id="PTHR46594">
    <property type="entry name" value="P-TYPE CATION-TRANSPORTING ATPASE"/>
    <property type="match status" value="1"/>
</dbReference>
<dbReference type="SUPFAM" id="SSF81653">
    <property type="entry name" value="Calcium ATPase, transduction domain A"/>
    <property type="match status" value="1"/>
</dbReference>
<feature type="transmembrane region" description="Helical" evidence="7">
    <location>
        <begin position="451"/>
        <end position="472"/>
    </location>
</feature>
<comment type="subcellular location">
    <subcellularLocation>
        <location evidence="1 7">Membrane</location>
    </subcellularLocation>
</comment>
<dbReference type="SUPFAM" id="SSF55008">
    <property type="entry name" value="HMA, heavy metal-associated domain"/>
    <property type="match status" value="1"/>
</dbReference>
<dbReference type="PROSITE" id="PS01229">
    <property type="entry name" value="COF_2"/>
    <property type="match status" value="1"/>
</dbReference>
<evidence type="ECO:0000256" key="3">
    <source>
        <dbReference type="ARBA" id="ARBA00022723"/>
    </source>
</evidence>
<dbReference type="GO" id="GO:0005524">
    <property type="term" value="F:ATP binding"/>
    <property type="evidence" value="ECO:0007669"/>
    <property type="project" value="UniProtKB-UniRule"/>
</dbReference>
<dbReference type="InterPro" id="IPR023298">
    <property type="entry name" value="ATPase_P-typ_TM_dom_sf"/>
</dbReference>
<dbReference type="Gene3D" id="3.40.1110.10">
    <property type="entry name" value="Calcium-transporting ATPase, cytoplasmic domain N"/>
    <property type="match status" value="1"/>
</dbReference>
<dbReference type="AlphaFoldDB" id="A0AA43TZD6"/>
<dbReference type="InterPro" id="IPR036412">
    <property type="entry name" value="HAD-like_sf"/>
</dbReference>
<feature type="transmembrane region" description="Helical" evidence="7">
    <location>
        <begin position="219"/>
        <end position="238"/>
    </location>
</feature>
<dbReference type="InterPro" id="IPR044492">
    <property type="entry name" value="P_typ_ATPase_HD_dom"/>
</dbReference>
<comment type="similarity">
    <text evidence="7">Belongs to the cation transport ATPase (P-type) (TC 3.A.3) family. Type IB subfamily.</text>
</comment>
<dbReference type="PROSITE" id="PS00154">
    <property type="entry name" value="ATPASE_E1_E2"/>
    <property type="match status" value="1"/>
</dbReference>
<dbReference type="Pfam" id="PF00702">
    <property type="entry name" value="Hydrolase"/>
    <property type="match status" value="1"/>
</dbReference>
<evidence type="ECO:0000313" key="10">
    <source>
        <dbReference type="EMBL" id="MDI1491820.1"/>
    </source>
</evidence>
<dbReference type="InterPro" id="IPR027256">
    <property type="entry name" value="P-typ_ATPase_IB"/>
</dbReference>
<dbReference type="SFLD" id="SFLDF00027">
    <property type="entry name" value="p-type_atpase"/>
    <property type="match status" value="1"/>
</dbReference>
<dbReference type="GO" id="GO:0016887">
    <property type="term" value="F:ATP hydrolysis activity"/>
    <property type="evidence" value="ECO:0007669"/>
    <property type="project" value="InterPro"/>
</dbReference>
<keyword evidence="7" id="KW-0547">Nucleotide-binding</keyword>
<dbReference type="InterPro" id="IPR018303">
    <property type="entry name" value="ATPase_P-typ_P_site"/>
</dbReference>
<dbReference type="InterPro" id="IPR059000">
    <property type="entry name" value="ATPase_P-type_domA"/>
</dbReference>
<dbReference type="InterPro" id="IPR008250">
    <property type="entry name" value="ATPase_P-typ_transduc_dom_A_sf"/>
</dbReference>
<comment type="caution">
    <text evidence="10">The sequence shown here is derived from an EMBL/GenBank/DDBJ whole genome shotgun (WGS) entry which is preliminary data.</text>
</comment>
<reference evidence="10" key="1">
    <citation type="journal article" date="2023" name="Genome Biol. Evol.">
        <title>First Whole Genome Sequence and Flow Cytometry Genome Size Data for the Lichen-Forming Fungus Ramalina farinacea (Ascomycota).</title>
        <authorList>
            <person name="Llewellyn T."/>
            <person name="Mian S."/>
            <person name="Hill R."/>
            <person name="Leitch I.J."/>
            <person name="Gaya E."/>
        </authorList>
    </citation>
    <scope>NUCLEOTIDE SEQUENCE</scope>
    <source>
        <strain evidence="10">LIQ254RAFAR</strain>
    </source>
</reference>
<organism evidence="10 11">
    <name type="scientific">Ramalina farinacea</name>
    <dbReference type="NCBI Taxonomy" id="258253"/>
    <lineage>
        <taxon>Eukaryota</taxon>
        <taxon>Fungi</taxon>
        <taxon>Dikarya</taxon>
        <taxon>Ascomycota</taxon>
        <taxon>Pezizomycotina</taxon>
        <taxon>Lecanoromycetes</taxon>
        <taxon>OSLEUM clade</taxon>
        <taxon>Lecanoromycetidae</taxon>
        <taxon>Lecanorales</taxon>
        <taxon>Lecanorineae</taxon>
        <taxon>Ramalinaceae</taxon>
        <taxon>Ramalina</taxon>
    </lineage>
</organism>
<dbReference type="SFLD" id="SFLDS00003">
    <property type="entry name" value="Haloacid_Dehalogenase"/>
    <property type="match status" value="1"/>
</dbReference>
<dbReference type="InterPro" id="IPR056236">
    <property type="entry name" value="HMA_PCA1"/>
</dbReference>